<feature type="region of interest" description="Disordered" evidence="1">
    <location>
        <begin position="1"/>
        <end position="77"/>
    </location>
</feature>
<feature type="compositionally biased region" description="Acidic residues" evidence="1">
    <location>
        <begin position="16"/>
        <end position="26"/>
    </location>
</feature>
<protein>
    <submittedName>
        <fullName evidence="2">Uncharacterized protein</fullName>
    </submittedName>
</protein>
<keyword evidence="3" id="KW-1185">Reference proteome</keyword>
<gene>
    <name evidence="2" type="ORF">EST38_g5816</name>
</gene>
<organism evidence="2 3">
    <name type="scientific">Candolleomyces aberdarensis</name>
    <dbReference type="NCBI Taxonomy" id="2316362"/>
    <lineage>
        <taxon>Eukaryota</taxon>
        <taxon>Fungi</taxon>
        <taxon>Dikarya</taxon>
        <taxon>Basidiomycota</taxon>
        <taxon>Agaricomycotina</taxon>
        <taxon>Agaricomycetes</taxon>
        <taxon>Agaricomycetidae</taxon>
        <taxon>Agaricales</taxon>
        <taxon>Agaricineae</taxon>
        <taxon>Psathyrellaceae</taxon>
        <taxon>Candolleomyces</taxon>
    </lineage>
</organism>
<reference evidence="2 3" key="1">
    <citation type="submission" date="2019-01" db="EMBL/GenBank/DDBJ databases">
        <title>Draft genome sequence of Psathyrella aberdarensis IHI B618.</title>
        <authorList>
            <person name="Buettner E."/>
            <person name="Kellner H."/>
        </authorList>
    </citation>
    <scope>NUCLEOTIDE SEQUENCE [LARGE SCALE GENOMIC DNA]</scope>
    <source>
        <strain evidence="2 3">IHI B618</strain>
    </source>
</reference>
<evidence type="ECO:0000256" key="1">
    <source>
        <dbReference type="SAM" id="MobiDB-lite"/>
    </source>
</evidence>
<evidence type="ECO:0000313" key="2">
    <source>
        <dbReference type="EMBL" id="RXW20047.1"/>
    </source>
</evidence>
<dbReference type="Proteomes" id="UP000290288">
    <property type="component" value="Unassembled WGS sequence"/>
</dbReference>
<comment type="caution">
    <text evidence="2">The sequence shown here is derived from an EMBL/GenBank/DDBJ whole genome shotgun (WGS) entry which is preliminary data.</text>
</comment>
<evidence type="ECO:0000313" key="3">
    <source>
        <dbReference type="Proteomes" id="UP000290288"/>
    </source>
</evidence>
<dbReference type="STRING" id="2316362.A0A4Q2DJI9"/>
<dbReference type="EMBL" id="SDEE01000169">
    <property type="protein sequence ID" value="RXW20047.1"/>
    <property type="molecule type" value="Genomic_DNA"/>
</dbReference>
<dbReference type="OrthoDB" id="2745718at2759"/>
<dbReference type="AlphaFoldDB" id="A0A4Q2DJI9"/>
<feature type="compositionally biased region" description="Basic and acidic residues" evidence="1">
    <location>
        <begin position="27"/>
        <end position="50"/>
    </location>
</feature>
<accession>A0A4Q2DJI9</accession>
<name>A0A4Q2DJI9_9AGAR</name>
<proteinExistence type="predicted"/>
<sequence>MTAGANVVKMKKLENDDYNGSEIASEEEAHTEEPVSQEELKVQELGRIDPIDEGPPDVVVPPHPQAGANEPPQERRGSLQTLTWTNRKTYNIDGSCSAYQLAGGTFIKMSKEGNMLILQLPTSRAPVYQAITHCNLNAKICGYASDASQNLLVLSGCDYRSAWITMYSPTSSRPAPHPEATRQNLHVRPGFHTHMGYPDDPYDYTVKIAGDLVGMLIYSPGKLLSRLLVWNWKIGTLVGDTLGPQDSSFITACEFSFVSPTLFHVTTPASRGVGSIDLYSINPRSSHIRTGFTHLASLLLPPVKCGVTIVSVKCTIASLQASGSPNPSGSSQLSVLQIKYATHCGLFDSEQFQLVVPTSVFIEYWKESQSGKFELPITAQWDVWGPSETRWIPRPTFPPSPNPWTRHLRGQRVLSLPAEGPGIEVLDFDFDPNSPPVNLDPSLQQTICIDPTVIQAGDVFEKDVVSSLPYIKTSRPGALDEDFAGYIIDEEQIIAISVEGSGSDERISKLTTLTF</sequence>